<feature type="transmembrane region" description="Helical" evidence="8">
    <location>
        <begin position="344"/>
        <end position="363"/>
    </location>
</feature>
<evidence type="ECO:0000256" key="7">
    <source>
        <dbReference type="ARBA" id="ARBA00023136"/>
    </source>
</evidence>
<keyword evidence="5 8" id="KW-0812">Transmembrane</keyword>
<dbReference type="GO" id="GO:0009847">
    <property type="term" value="P:spore germination"/>
    <property type="evidence" value="ECO:0007669"/>
    <property type="project" value="InterPro"/>
</dbReference>
<proteinExistence type="inferred from homology"/>
<feature type="transmembrane region" description="Helical" evidence="8">
    <location>
        <begin position="12"/>
        <end position="29"/>
    </location>
</feature>
<evidence type="ECO:0000256" key="6">
    <source>
        <dbReference type="ARBA" id="ARBA00022989"/>
    </source>
</evidence>
<dbReference type="AlphaFoldDB" id="A0A2T2XAX4"/>
<evidence type="ECO:0000313" key="9">
    <source>
        <dbReference type="EMBL" id="PSR31661.1"/>
    </source>
</evidence>
<keyword evidence="4" id="KW-0309">Germination</keyword>
<reference evidence="9 10" key="1">
    <citation type="journal article" date="2014" name="BMC Genomics">
        <title>Comparison of environmental and isolate Sulfobacillus genomes reveals diverse carbon, sulfur, nitrogen, and hydrogen metabolisms.</title>
        <authorList>
            <person name="Justice N.B."/>
            <person name="Norman A."/>
            <person name="Brown C.T."/>
            <person name="Singh A."/>
            <person name="Thomas B.C."/>
            <person name="Banfield J.F."/>
        </authorList>
    </citation>
    <scope>NUCLEOTIDE SEQUENCE [LARGE SCALE GENOMIC DNA]</scope>
    <source>
        <strain evidence="9">AMDSBA1</strain>
    </source>
</reference>
<evidence type="ECO:0000256" key="2">
    <source>
        <dbReference type="ARBA" id="ARBA00007998"/>
    </source>
</evidence>
<evidence type="ECO:0000256" key="5">
    <source>
        <dbReference type="ARBA" id="ARBA00022692"/>
    </source>
</evidence>
<name>A0A2T2XAX4_9FIRM</name>
<dbReference type="InterPro" id="IPR004761">
    <property type="entry name" value="Spore_GerAB"/>
</dbReference>
<evidence type="ECO:0000313" key="10">
    <source>
        <dbReference type="Proteomes" id="UP000242699"/>
    </source>
</evidence>
<sequence>MTSTVEPIGPLQFFFFLTMSMVTGGVFIWPEAVLSTAGNNALWAITGSIMLALATTAALFVWMSLTGPGIFVDRLHQTWGFLAWPWILSFSLLRVVLDAALVTLFSQMLSTIFYPLTPLWVLKLIILAEAAWFGGRRLTILSRNIQFWFPVLAFSFFLLASLAFGNVQSWWALRPSSHVVLTPLTQAVIGTWFLWAQTDVLLTISHFMRPARAGLVRKLTVAAILFHSVVIVVIYMITVGALGPEAVMTLRWPLVYVLSNLSSHTFYLSRPGLIILLTWTGGMVFFSASHLFCLGMNLSQLAARSFRWTPQISWGAATVEFGGSFLLPSAAVASHVVLNVFDPLSLVLVSILLTVSIVIRLVMNRQRIRKNTTF</sequence>
<feature type="transmembrane region" description="Helical" evidence="8">
    <location>
        <begin position="314"/>
        <end position="338"/>
    </location>
</feature>
<evidence type="ECO:0000256" key="1">
    <source>
        <dbReference type="ARBA" id="ARBA00004141"/>
    </source>
</evidence>
<evidence type="ECO:0000256" key="8">
    <source>
        <dbReference type="SAM" id="Phobius"/>
    </source>
</evidence>
<keyword evidence="3" id="KW-0813">Transport</keyword>
<evidence type="ECO:0000256" key="3">
    <source>
        <dbReference type="ARBA" id="ARBA00022448"/>
    </source>
</evidence>
<feature type="transmembrane region" description="Helical" evidence="8">
    <location>
        <begin position="83"/>
        <end position="106"/>
    </location>
</feature>
<dbReference type="PANTHER" id="PTHR34975:SF2">
    <property type="entry name" value="SPORE GERMINATION PROTEIN A2"/>
    <property type="match status" value="1"/>
</dbReference>
<feature type="transmembrane region" description="Helical" evidence="8">
    <location>
        <begin position="112"/>
        <end position="135"/>
    </location>
</feature>
<comment type="subcellular location">
    <subcellularLocation>
        <location evidence="1">Membrane</location>
        <topology evidence="1">Multi-pass membrane protein</topology>
    </subcellularLocation>
</comment>
<accession>A0A2T2XAX4</accession>
<evidence type="ECO:0000256" key="4">
    <source>
        <dbReference type="ARBA" id="ARBA00022544"/>
    </source>
</evidence>
<dbReference type="Proteomes" id="UP000242699">
    <property type="component" value="Unassembled WGS sequence"/>
</dbReference>
<dbReference type="PANTHER" id="PTHR34975">
    <property type="entry name" value="SPORE GERMINATION PROTEIN A2"/>
    <property type="match status" value="1"/>
</dbReference>
<gene>
    <name evidence="9" type="ORF">C7B43_00090</name>
</gene>
<feature type="transmembrane region" description="Helical" evidence="8">
    <location>
        <begin position="187"/>
        <end position="207"/>
    </location>
</feature>
<keyword evidence="6 8" id="KW-1133">Transmembrane helix</keyword>
<feature type="transmembrane region" description="Helical" evidence="8">
    <location>
        <begin position="273"/>
        <end position="293"/>
    </location>
</feature>
<dbReference type="Pfam" id="PF03845">
    <property type="entry name" value="Spore_permease"/>
    <property type="match status" value="1"/>
</dbReference>
<feature type="transmembrane region" description="Helical" evidence="8">
    <location>
        <begin position="41"/>
        <end position="62"/>
    </location>
</feature>
<feature type="transmembrane region" description="Helical" evidence="8">
    <location>
        <begin position="147"/>
        <end position="167"/>
    </location>
</feature>
<protein>
    <submittedName>
        <fullName evidence="9">Uncharacterized protein</fullName>
    </submittedName>
</protein>
<dbReference type="GO" id="GO:0016020">
    <property type="term" value="C:membrane"/>
    <property type="evidence" value="ECO:0007669"/>
    <property type="project" value="UniProtKB-SubCell"/>
</dbReference>
<organism evidence="9 10">
    <name type="scientific">Sulfobacillus benefaciens</name>
    <dbReference type="NCBI Taxonomy" id="453960"/>
    <lineage>
        <taxon>Bacteria</taxon>
        <taxon>Bacillati</taxon>
        <taxon>Bacillota</taxon>
        <taxon>Clostridia</taxon>
        <taxon>Eubacteriales</taxon>
        <taxon>Clostridiales Family XVII. Incertae Sedis</taxon>
        <taxon>Sulfobacillus</taxon>
    </lineage>
</organism>
<comment type="caution">
    <text evidence="9">The sequence shown here is derived from an EMBL/GenBank/DDBJ whole genome shotgun (WGS) entry which is preliminary data.</text>
</comment>
<comment type="similarity">
    <text evidence="2">Belongs to the amino acid-polyamine-organocation (APC) superfamily. Spore germination protein (SGP) (TC 2.A.3.9) family.</text>
</comment>
<feature type="transmembrane region" description="Helical" evidence="8">
    <location>
        <begin position="219"/>
        <end position="242"/>
    </location>
</feature>
<dbReference type="EMBL" id="PXYT01000001">
    <property type="protein sequence ID" value="PSR31661.1"/>
    <property type="molecule type" value="Genomic_DNA"/>
</dbReference>
<keyword evidence="7 8" id="KW-0472">Membrane</keyword>